<keyword evidence="1 6" id="KW-0479">Metal-binding</keyword>
<keyword evidence="5 6" id="KW-0411">Iron-sulfur</keyword>
<keyword evidence="3 6" id="KW-0067">ATP-binding</keyword>
<evidence type="ECO:0000313" key="9">
    <source>
        <dbReference type="EMBL" id="KPP92814.1"/>
    </source>
</evidence>
<dbReference type="Proteomes" id="UP000182045">
    <property type="component" value="Unassembled WGS sequence"/>
</dbReference>
<organism evidence="9 10">
    <name type="scientific">Roseibaca calidilacus</name>
    <dbReference type="NCBI Taxonomy" id="1666912"/>
    <lineage>
        <taxon>Bacteria</taxon>
        <taxon>Pseudomonadati</taxon>
        <taxon>Pseudomonadota</taxon>
        <taxon>Alphaproteobacteria</taxon>
        <taxon>Rhodobacterales</taxon>
        <taxon>Paracoccaceae</taxon>
        <taxon>Roseinatronobacter</taxon>
    </lineage>
</organism>
<keyword evidence="11" id="KW-1185">Reference proteome</keyword>
<dbReference type="InterPro" id="IPR002744">
    <property type="entry name" value="MIP18-like"/>
</dbReference>
<dbReference type="GO" id="GO:0016226">
    <property type="term" value="P:iron-sulfur cluster assembly"/>
    <property type="evidence" value="ECO:0007669"/>
    <property type="project" value="InterPro"/>
</dbReference>
<evidence type="ECO:0000256" key="3">
    <source>
        <dbReference type="ARBA" id="ARBA00022840"/>
    </source>
</evidence>
<dbReference type="AlphaFoldDB" id="A0A0P7WPQ0"/>
<dbReference type="GO" id="GO:0140663">
    <property type="term" value="F:ATP-dependent FeS chaperone activity"/>
    <property type="evidence" value="ECO:0007669"/>
    <property type="project" value="InterPro"/>
</dbReference>
<dbReference type="CDD" id="cd02037">
    <property type="entry name" value="Mrp_NBP35"/>
    <property type="match status" value="1"/>
</dbReference>
<keyword evidence="2 6" id="KW-0547">Nucleotide-binding</keyword>
<dbReference type="InterPro" id="IPR019591">
    <property type="entry name" value="Mrp/NBP35_ATP-bd"/>
</dbReference>
<evidence type="ECO:0000313" key="8">
    <source>
        <dbReference type="EMBL" id="CUX80114.1"/>
    </source>
</evidence>
<evidence type="ECO:0000256" key="4">
    <source>
        <dbReference type="ARBA" id="ARBA00023004"/>
    </source>
</evidence>
<name>A0A0P7WPQ0_9RHOB</name>
<dbReference type="EMBL" id="FBYC01000004">
    <property type="protein sequence ID" value="CUX80114.1"/>
    <property type="molecule type" value="Genomic_DNA"/>
</dbReference>
<comment type="caution">
    <text evidence="9">The sequence shown here is derived from an EMBL/GenBank/DDBJ whole genome shotgun (WGS) entry which is preliminary data.</text>
</comment>
<evidence type="ECO:0000313" key="11">
    <source>
        <dbReference type="Proteomes" id="UP000182045"/>
    </source>
</evidence>
<evidence type="ECO:0000256" key="2">
    <source>
        <dbReference type="ARBA" id="ARBA00022741"/>
    </source>
</evidence>
<dbReference type="Pfam" id="PF10609">
    <property type="entry name" value="ParA"/>
    <property type="match status" value="1"/>
</dbReference>
<dbReference type="STRING" id="1666912.Ga0058931_0819"/>
<gene>
    <name evidence="8" type="ORF">Ga0058931_0819</name>
    <name evidence="9" type="ORF">HLUCCA05_10495</name>
</gene>
<evidence type="ECO:0000256" key="6">
    <source>
        <dbReference type="HAMAP-Rule" id="MF_02040"/>
    </source>
</evidence>
<dbReference type="HAMAP" id="MF_02040">
    <property type="entry name" value="Mrp_NBP35"/>
    <property type="match status" value="1"/>
</dbReference>
<sequence length="370" mass="38281">MSVSDPDILDQARRAIASIASPDGAILGQSPCITGLSVNGGRISVSLQIAPGEHEAFMPVRDAIEAKLRQLEGVTSVFVVLTADSPAPAQKSTSMPPKLTAAPAKTKPLASVRHVVAVASGKGGVGKSTTTVNLALAFRALGWRVGVLDADIYGPSIPTLLGLTGKPTKGQGRSLLPMQAYGLKAMSMGVLVDPETAMVWRGPMIMSAITQLISDVAWGELDLLLVDMPPGTGDAQLALAQGTDLSGAIIVSTPQDLALVDARRGIAMFNKVNVTTLGIIENMSQFICPDCGSSHAIFGQGGAQAEAMRLGVPFLGALPLSMALRSASDAGRPILARDPDGPLGLLYQSMARTVMGALEHEAGPQVTVRH</sequence>
<dbReference type="SUPFAM" id="SSF117916">
    <property type="entry name" value="Fe-S cluster assembly (FSCA) domain-like"/>
    <property type="match status" value="1"/>
</dbReference>
<keyword evidence="4 6" id="KW-0408">Iron</keyword>
<dbReference type="PANTHER" id="PTHR42961">
    <property type="entry name" value="IRON-SULFUR PROTEIN NUBPL"/>
    <property type="match status" value="1"/>
</dbReference>
<dbReference type="SUPFAM" id="SSF52540">
    <property type="entry name" value="P-loop containing nucleoside triphosphate hydrolases"/>
    <property type="match status" value="1"/>
</dbReference>
<comment type="subunit">
    <text evidence="6">Homodimer.</text>
</comment>
<comment type="function">
    <text evidence="6">Binds and transfers iron-sulfur (Fe-S) clusters to target apoproteins. Can hydrolyze ATP.</text>
</comment>
<feature type="domain" description="MIP18 family-like" evidence="7">
    <location>
        <begin position="10"/>
        <end position="77"/>
    </location>
</feature>
<evidence type="ECO:0000256" key="5">
    <source>
        <dbReference type="ARBA" id="ARBA00023014"/>
    </source>
</evidence>
<dbReference type="GO" id="GO:0016887">
    <property type="term" value="F:ATP hydrolysis activity"/>
    <property type="evidence" value="ECO:0007669"/>
    <property type="project" value="UniProtKB-UniRule"/>
</dbReference>
<dbReference type="Pfam" id="PF01883">
    <property type="entry name" value="FeS_assembly_P"/>
    <property type="match status" value="1"/>
</dbReference>
<evidence type="ECO:0000256" key="1">
    <source>
        <dbReference type="ARBA" id="ARBA00022723"/>
    </source>
</evidence>
<dbReference type="InterPro" id="IPR034904">
    <property type="entry name" value="FSCA_dom_sf"/>
</dbReference>
<protein>
    <recommendedName>
        <fullName evidence="6">Iron-sulfur cluster carrier protein</fullName>
    </recommendedName>
</protein>
<dbReference type="Gene3D" id="3.40.50.300">
    <property type="entry name" value="P-loop containing nucleotide triphosphate hydrolases"/>
    <property type="match status" value="1"/>
</dbReference>
<dbReference type="GO" id="GO:0051539">
    <property type="term" value="F:4 iron, 4 sulfur cluster binding"/>
    <property type="evidence" value="ECO:0007669"/>
    <property type="project" value="TreeGrafter"/>
</dbReference>
<comment type="similarity">
    <text evidence="6">Belongs to the Mrp/NBP35 ATP-binding proteins family.</text>
</comment>
<dbReference type="GO" id="GO:0046872">
    <property type="term" value="F:metal ion binding"/>
    <property type="evidence" value="ECO:0007669"/>
    <property type="project" value="UniProtKB-KW"/>
</dbReference>
<dbReference type="OrthoDB" id="9809679at2"/>
<reference evidence="9 10" key="1">
    <citation type="submission" date="2015-09" db="EMBL/GenBank/DDBJ databases">
        <title>Identification and resolution of microdiversity through metagenomic sequencing of parallel consortia.</title>
        <authorList>
            <person name="Nelson W.C."/>
            <person name="Romine M.F."/>
            <person name="Lindemann S.R."/>
        </authorList>
    </citation>
    <scope>NUCLEOTIDE SEQUENCE [LARGE SCALE GENOMIC DNA]</scope>
    <source>
        <strain evidence="9">HL-91</strain>
    </source>
</reference>
<dbReference type="InterPro" id="IPR033756">
    <property type="entry name" value="YlxH/NBP35"/>
</dbReference>
<dbReference type="RefSeq" id="WP_072245130.1">
    <property type="nucleotide sequence ID" value="NZ_FBYC01000004.1"/>
</dbReference>
<dbReference type="InterPro" id="IPR027417">
    <property type="entry name" value="P-loop_NTPase"/>
</dbReference>
<accession>A0A0P7WPQ0</accession>
<dbReference type="PANTHER" id="PTHR42961:SF2">
    <property type="entry name" value="IRON-SULFUR PROTEIN NUBPL"/>
    <property type="match status" value="1"/>
</dbReference>
<evidence type="ECO:0000259" key="7">
    <source>
        <dbReference type="Pfam" id="PF01883"/>
    </source>
</evidence>
<dbReference type="EMBL" id="LJSG01000011">
    <property type="protein sequence ID" value="KPP92814.1"/>
    <property type="molecule type" value="Genomic_DNA"/>
</dbReference>
<dbReference type="GO" id="GO:0005524">
    <property type="term" value="F:ATP binding"/>
    <property type="evidence" value="ECO:0007669"/>
    <property type="project" value="UniProtKB-UniRule"/>
</dbReference>
<feature type="binding site" evidence="6">
    <location>
        <begin position="121"/>
        <end position="128"/>
    </location>
    <ligand>
        <name>ATP</name>
        <dbReference type="ChEBI" id="CHEBI:30616"/>
    </ligand>
</feature>
<evidence type="ECO:0000313" key="10">
    <source>
        <dbReference type="Proteomes" id="UP000050413"/>
    </source>
</evidence>
<dbReference type="InterPro" id="IPR044304">
    <property type="entry name" value="NUBPL-like"/>
</dbReference>
<dbReference type="PATRIC" id="fig|1666912.4.peg.2282"/>
<dbReference type="FunFam" id="3.40.50.300:FF:001278">
    <property type="entry name" value="Iron-sulfur cluster carrier protein"/>
    <property type="match status" value="1"/>
</dbReference>
<dbReference type="Proteomes" id="UP000050413">
    <property type="component" value="Unassembled WGS sequence"/>
</dbReference>
<reference evidence="8 11" key="2">
    <citation type="submission" date="2016-01" db="EMBL/GenBank/DDBJ databases">
        <authorList>
            <person name="Varghese N."/>
        </authorList>
    </citation>
    <scope>NUCLEOTIDE SEQUENCE [LARGE SCALE GENOMIC DNA]</scope>
    <source>
        <strain evidence="8 11">HL-91</strain>
    </source>
</reference>
<proteinExistence type="inferred from homology"/>
<keyword evidence="6" id="KW-0378">Hydrolase</keyword>